<reference evidence="2 3" key="1">
    <citation type="submission" date="2016-10" db="EMBL/GenBank/DDBJ databases">
        <title>The genome sequence of Colletotrichum fioriniae PJ7.</title>
        <authorList>
            <person name="Baroncelli R."/>
        </authorList>
    </citation>
    <scope>NUCLEOTIDE SEQUENCE [LARGE SCALE GENOMIC DNA]</scope>
    <source>
        <strain evidence="2 3">IMI 309622</strain>
    </source>
</reference>
<comment type="caution">
    <text evidence="2">The sequence shown here is derived from an EMBL/GenBank/DDBJ whole genome shotgun (WGS) entry which is preliminary data.</text>
</comment>
<dbReference type="AlphaFoldDB" id="A0AAI9Z6B7"/>
<gene>
    <name evidence="2" type="ORF">CCOS01_03394</name>
</gene>
<evidence type="ECO:0000313" key="2">
    <source>
        <dbReference type="EMBL" id="KAK1534642.1"/>
    </source>
</evidence>
<dbReference type="EMBL" id="MOOE01000003">
    <property type="protein sequence ID" value="KAK1534642.1"/>
    <property type="molecule type" value="Genomic_DNA"/>
</dbReference>
<name>A0AAI9Z6B7_9PEZI</name>
<keyword evidence="3" id="KW-1185">Reference proteome</keyword>
<protein>
    <submittedName>
        <fullName evidence="2">Uncharacterized protein</fullName>
    </submittedName>
</protein>
<organism evidence="2 3">
    <name type="scientific">Colletotrichum costaricense</name>
    <dbReference type="NCBI Taxonomy" id="1209916"/>
    <lineage>
        <taxon>Eukaryota</taxon>
        <taxon>Fungi</taxon>
        <taxon>Dikarya</taxon>
        <taxon>Ascomycota</taxon>
        <taxon>Pezizomycotina</taxon>
        <taxon>Sordariomycetes</taxon>
        <taxon>Hypocreomycetidae</taxon>
        <taxon>Glomerellales</taxon>
        <taxon>Glomerellaceae</taxon>
        <taxon>Colletotrichum</taxon>
        <taxon>Colletotrichum acutatum species complex</taxon>
    </lineage>
</organism>
<sequence>MSDPVGFSFQADVVNTASLGHVLTGRLLKALSDGGVDTYAMWAAVQLGKRIPVQDLHQSSLYAHIMSKKTYQSVLSKALSIGWGHSAPVADLARTVAGTNAIILIGALSTGCQAFAAAQCLSEVMAIYGLEADMLPSVDVLKGLVNYLAPFTQDLGFSKVFQHITNLAERAIRLENRAVVGQKRSSSRDGNDISDSLNQFIGMGSAASLAGAIKQLIHTSQKKQRDYMTPKMRGSWLPAFASHILGMAVDVRYNQKIVWASGGEHGYILFQLGDESTAHDALQLFSQVSEVIEDDYNEEGELKTGFDSPMDRTSAYSIKVPFDGMRALEKVLNVMGIDVDLDEEAPAFPPSLNLGNPVILQMTKNEEAVVESQGLIFLNPITLALMFCTFDATELRVLEEVIAGDIMTSWIQQLVDGGHMGFPRQVFPEEFTTSWNPILEDETSLSLSPSFIDEREPGRERNPRRSGKLVPSDEDIFNHLGKLNDYILTWKATALIPPTSLQRLSP</sequence>
<evidence type="ECO:0000313" key="3">
    <source>
        <dbReference type="Proteomes" id="UP001240678"/>
    </source>
</evidence>
<dbReference type="GeneID" id="85335127"/>
<dbReference type="Proteomes" id="UP001240678">
    <property type="component" value="Unassembled WGS sequence"/>
</dbReference>
<feature type="region of interest" description="Disordered" evidence="1">
    <location>
        <begin position="450"/>
        <end position="470"/>
    </location>
</feature>
<proteinExistence type="predicted"/>
<accession>A0AAI9Z6B7</accession>
<dbReference type="RefSeq" id="XP_060317845.1">
    <property type="nucleotide sequence ID" value="XM_060451580.1"/>
</dbReference>
<feature type="compositionally biased region" description="Basic and acidic residues" evidence="1">
    <location>
        <begin position="452"/>
        <end position="463"/>
    </location>
</feature>
<evidence type="ECO:0000256" key="1">
    <source>
        <dbReference type="SAM" id="MobiDB-lite"/>
    </source>
</evidence>